<keyword evidence="2" id="KW-1185">Reference proteome</keyword>
<dbReference type="EMBL" id="MU032350">
    <property type="protein sequence ID" value="KAF3762634.1"/>
    <property type="molecule type" value="Genomic_DNA"/>
</dbReference>
<gene>
    <name evidence="1" type="ORF">M406DRAFT_357538</name>
</gene>
<evidence type="ECO:0000313" key="1">
    <source>
        <dbReference type="EMBL" id="KAF3762634.1"/>
    </source>
</evidence>
<dbReference type="Proteomes" id="UP000803844">
    <property type="component" value="Unassembled WGS sequence"/>
</dbReference>
<evidence type="ECO:0000313" key="2">
    <source>
        <dbReference type="Proteomes" id="UP000803844"/>
    </source>
</evidence>
<dbReference type="GeneID" id="63840834"/>
<dbReference type="RefSeq" id="XP_040773613.1">
    <property type="nucleotide sequence ID" value="XM_040923705.1"/>
</dbReference>
<reference evidence="1" key="1">
    <citation type="journal article" date="2020" name="Phytopathology">
        <title>Genome sequence of the chestnut blight fungus Cryphonectria parasitica EP155: A fundamental resource for an archetypical invasive plant pathogen.</title>
        <authorList>
            <person name="Crouch J.A."/>
            <person name="Dawe A."/>
            <person name="Aerts A."/>
            <person name="Barry K."/>
            <person name="Churchill A.C.L."/>
            <person name="Grimwood J."/>
            <person name="Hillman B."/>
            <person name="Milgroom M.G."/>
            <person name="Pangilinan J."/>
            <person name="Smith M."/>
            <person name="Salamov A."/>
            <person name="Schmutz J."/>
            <person name="Yadav J."/>
            <person name="Grigoriev I.V."/>
            <person name="Nuss D."/>
        </authorList>
    </citation>
    <scope>NUCLEOTIDE SEQUENCE</scope>
    <source>
        <strain evidence="1">EP155</strain>
    </source>
</reference>
<accession>A0A9P5CKU5</accession>
<protein>
    <submittedName>
        <fullName evidence="1">Uncharacterized protein</fullName>
    </submittedName>
</protein>
<organism evidence="1 2">
    <name type="scientific">Cryphonectria parasitica (strain ATCC 38755 / EP155)</name>
    <dbReference type="NCBI Taxonomy" id="660469"/>
    <lineage>
        <taxon>Eukaryota</taxon>
        <taxon>Fungi</taxon>
        <taxon>Dikarya</taxon>
        <taxon>Ascomycota</taxon>
        <taxon>Pezizomycotina</taxon>
        <taxon>Sordariomycetes</taxon>
        <taxon>Sordariomycetidae</taxon>
        <taxon>Diaporthales</taxon>
        <taxon>Cryphonectriaceae</taxon>
        <taxon>Cryphonectria-Endothia species complex</taxon>
        <taxon>Cryphonectria</taxon>
    </lineage>
</organism>
<comment type="caution">
    <text evidence="1">The sequence shown here is derived from an EMBL/GenBank/DDBJ whole genome shotgun (WGS) entry which is preliminary data.</text>
</comment>
<dbReference type="AlphaFoldDB" id="A0A9P5CKU5"/>
<sequence length="83" mass="9708">MLLVRGGWKDQMQWASWASDPRSSRKMPNVDAMQFYANASDAGKNETYVFSSRWQTARNGPSKQTSVETARRETWMLQLKMWM</sequence>
<proteinExistence type="predicted"/>
<name>A0A9P5CKU5_CRYP1</name>